<dbReference type="RefSeq" id="WP_168935343.1">
    <property type="nucleotide sequence ID" value="NZ_CAMDEI010000007.1"/>
</dbReference>
<evidence type="ECO:0000313" key="2">
    <source>
        <dbReference type="Proteomes" id="UP000522333"/>
    </source>
</evidence>
<protein>
    <submittedName>
        <fullName evidence="1">Uncharacterized protein</fullName>
    </submittedName>
</protein>
<sequence length="194" mass="22299">MLKPFFQGKLDTFCAIYAVLNALRLTHGIQTLKARDILNETLLSLAGKPGALRAVLEQDTDYMQLVDDMIQARQQRYPLLVEKPFAEGEAVSPDALWEACREWLAPGEGRCILFRFLRHLTPETPPMNRHWTCADRMDGDLLHLFDCSHEDEAVTLIPRESFVTRSADVQRERLLVIQPNSLRFLALPWRVHAF</sequence>
<dbReference type="Proteomes" id="UP000522333">
    <property type="component" value="Unassembled WGS sequence"/>
</dbReference>
<name>A0A848CGG3_9BACT</name>
<organism evidence="1 2">
    <name type="scientific">Desulfovibrio piger</name>
    <dbReference type="NCBI Taxonomy" id="901"/>
    <lineage>
        <taxon>Bacteria</taxon>
        <taxon>Pseudomonadati</taxon>
        <taxon>Thermodesulfobacteriota</taxon>
        <taxon>Desulfovibrionia</taxon>
        <taxon>Desulfovibrionales</taxon>
        <taxon>Desulfovibrionaceae</taxon>
        <taxon>Desulfovibrio</taxon>
    </lineage>
</organism>
<reference evidence="1 2" key="1">
    <citation type="submission" date="2020-04" db="EMBL/GenBank/DDBJ databases">
        <authorList>
            <person name="Hitch T.C.A."/>
            <person name="Wylensek D."/>
            <person name="Clavel T."/>
        </authorList>
    </citation>
    <scope>NUCLEOTIDE SEQUENCE [LARGE SCALE GENOMIC DNA]</scope>
    <source>
        <strain evidence="1 2">PG-251-APC-1</strain>
    </source>
</reference>
<dbReference type="AlphaFoldDB" id="A0A848CGG3"/>
<dbReference type="EMBL" id="JABAFY010000013">
    <property type="protein sequence ID" value="NME51939.1"/>
    <property type="molecule type" value="Genomic_DNA"/>
</dbReference>
<comment type="caution">
    <text evidence="1">The sequence shown here is derived from an EMBL/GenBank/DDBJ whole genome shotgun (WGS) entry which is preliminary data.</text>
</comment>
<gene>
    <name evidence="1" type="ORF">HF854_05220</name>
</gene>
<proteinExistence type="predicted"/>
<accession>A0A848CGG3</accession>
<evidence type="ECO:0000313" key="1">
    <source>
        <dbReference type="EMBL" id="NME51939.1"/>
    </source>
</evidence>